<protein>
    <recommendedName>
        <fullName evidence="9">Periplasmic heavy metal sensor</fullName>
    </recommendedName>
</protein>
<feature type="chain" id="PRO_5035295445" description="Periplasmic heavy metal sensor" evidence="6">
    <location>
        <begin position="23"/>
        <end position="154"/>
    </location>
</feature>
<dbReference type="Proteomes" id="UP000619743">
    <property type="component" value="Unassembled WGS sequence"/>
</dbReference>
<gene>
    <name evidence="7" type="ORF">GCM10011369_33970</name>
</gene>
<dbReference type="RefSeq" id="WP_087507456.1">
    <property type="nucleotide sequence ID" value="NZ_BMDX01000026.1"/>
</dbReference>
<feature type="region of interest" description="Disordered" evidence="5">
    <location>
        <begin position="50"/>
        <end position="69"/>
    </location>
</feature>
<dbReference type="OrthoDB" id="6227479at2"/>
<evidence type="ECO:0000313" key="7">
    <source>
        <dbReference type="EMBL" id="GGA89019.1"/>
    </source>
</evidence>
<proteinExistence type="inferred from homology"/>
<dbReference type="InterPro" id="IPR012899">
    <property type="entry name" value="LTXXQ"/>
</dbReference>
<keyword evidence="4" id="KW-0574">Periplasm</keyword>
<dbReference type="EMBL" id="BMDX01000026">
    <property type="protein sequence ID" value="GGA89019.1"/>
    <property type="molecule type" value="Genomic_DNA"/>
</dbReference>
<dbReference type="GO" id="GO:0051082">
    <property type="term" value="F:unfolded protein binding"/>
    <property type="evidence" value="ECO:0007669"/>
    <property type="project" value="TreeGrafter"/>
</dbReference>
<dbReference type="AlphaFoldDB" id="A0A8J2UA86"/>
<keyword evidence="3 6" id="KW-0732">Signal</keyword>
<dbReference type="Gene3D" id="1.20.120.1490">
    <property type="match status" value="1"/>
</dbReference>
<accession>A0A8J2UA86</accession>
<keyword evidence="8" id="KW-1185">Reference proteome</keyword>
<feature type="signal peptide" evidence="6">
    <location>
        <begin position="1"/>
        <end position="22"/>
    </location>
</feature>
<dbReference type="PANTHER" id="PTHR38102:SF1">
    <property type="entry name" value="PERIPLASMIC CHAPERONE SPY"/>
    <property type="match status" value="1"/>
</dbReference>
<evidence type="ECO:0008006" key="9">
    <source>
        <dbReference type="Google" id="ProtNLM"/>
    </source>
</evidence>
<name>A0A8J2UA86_9GAMM</name>
<feature type="region of interest" description="Disordered" evidence="5">
    <location>
        <begin position="127"/>
        <end position="154"/>
    </location>
</feature>
<comment type="subcellular location">
    <subcellularLocation>
        <location evidence="1">Periplasm</location>
    </subcellularLocation>
</comment>
<evidence type="ECO:0000256" key="4">
    <source>
        <dbReference type="ARBA" id="ARBA00022764"/>
    </source>
</evidence>
<sequence length="154" mass="17226">MKAKALVMALCCTLGIAAPAFAKGQMPMGKIFRQLDLTEEQKTQIKELRSEQREVGQAQKETNSATRDAHKAAMKALMTNPTFDQDEAARLIDERNAQQKARSIEKMRAHHAIMQVLTPQQQTQFIELMEQQKKRGDKKGKKGKQGQNLGGSGF</sequence>
<organism evidence="7 8">
    <name type="scientific">Neiella marina</name>
    <dbReference type="NCBI Taxonomy" id="508461"/>
    <lineage>
        <taxon>Bacteria</taxon>
        <taxon>Pseudomonadati</taxon>
        <taxon>Pseudomonadota</taxon>
        <taxon>Gammaproteobacteria</taxon>
        <taxon>Alteromonadales</taxon>
        <taxon>Echinimonadaceae</taxon>
        <taxon>Neiella</taxon>
    </lineage>
</organism>
<feature type="compositionally biased region" description="Basic residues" evidence="5">
    <location>
        <begin position="135"/>
        <end position="144"/>
    </location>
</feature>
<comment type="caution">
    <text evidence="7">The sequence shown here is derived from an EMBL/GenBank/DDBJ whole genome shotgun (WGS) entry which is preliminary data.</text>
</comment>
<evidence type="ECO:0000256" key="6">
    <source>
        <dbReference type="SAM" id="SignalP"/>
    </source>
</evidence>
<evidence type="ECO:0000256" key="2">
    <source>
        <dbReference type="ARBA" id="ARBA00008441"/>
    </source>
</evidence>
<reference evidence="8" key="1">
    <citation type="journal article" date="2019" name="Int. J. Syst. Evol. Microbiol.">
        <title>The Global Catalogue of Microorganisms (GCM) 10K type strain sequencing project: providing services to taxonomists for standard genome sequencing and annotation.</title>
        <authorList>
            <consortium name="The Broad Institute Genomics Platform"/>
            <consortium name="The Broad Institute Genome Sequencing Center for Infectious Disease"/>
            <person name="Wu L."/>
            <person name="Ma J."/>
        </authorList>
    </citation>
    <scope>NUCLEOTIDE SEQUENCE [LARGE SCALE GENOMIC DNA]</scope>
    <source>
        <strain evidence="8">CGMCC 1.10130</strain>
    </source>
</reference>
<dbReference type="InterPro" id="IPR052211">
    <property type="entry name" value="Cpx_auxiliary_protein"/>
</dbReference>
<dbReference type="CDD" id="cd09916">
    <property type="entry name" value="CpxP_like"/>
    <property type="match status" value="1"/>
</dbReference>
<dbReference type="PANTHER" id="PTHR38102">
    <property type="entry name" value="PERIPLASMIC CHAPERONE SPY"/>
    <property type="match status" value="1"/>
</dbReference>
<dbReference type="Pfam" id="PF07813">
    <property type="entry name" value="LTXXQ"/>
    <property type="match status" value="1"/>
</dbReference>
<evidence type="ECO:0000256" key="1">
    <source>
        <dbReference type="ARBA" id="ARBA00004418"/>
    </source>
</evidence>
<evidence type="ECO:0000313" key="8">
    <source>
        <dbReference type="Proteomes" id="UP000619743"/>
    </source>
</evidence>
<comment type="similarity">
    <text evidence="2">Belongs to the CpxP/Spy family.</text>
</comment>
<dbReference type="GO" id="GO:0030288">
    <property type="term" value="C:outer membrane-bounded periplasmic space"/>
    <property type="evidence" value="ECO:0007669"/>
    <property type="project" value="TreeGrafter"/>
</dbReference>
<evidence type="ECO:0000256" key="3">
    <source>
        <dbReference type="ARBA" id="ARBA00022729"/>
    </source>
</evidence>
<evidence type="ECO:0000256" key="5">
    <source>
        <dbReference type="SAM" id="MobiDB-lite"/>
    </source>
</evidence>